<dbReference type="RefSeq" id="WP_377488315.1">
    <property type="nucleotide sequence ID" value="NZ_JBHMDO010000002.1"/>
</dbReference>
<keyword evidence="3" id="KW-1185">Reference proteome</keyword>
<evidence type="ECO:0000313" key="3">
    <source>
        <dbReference type="Proteomes" id="UP001589747"/>
    </source>
</evidence>
<comment type="caution">
    <text evidence="2">The sequence shown here is derived from an EMBL/GenBank/DDBJ whole genome shotgun (WGS) entry which is preliminary data.</text>
</comment>
<proteinExistence type="predicted"/>
<dbReference type="Proteomes" id="UP001589747">
    <property type="component" value="Unassembled WGS sequence"/>
</dbReference>
<protein>
    <submittedName>
        <fullName evidence="2">Uncharacterized protein</fullName>
    </submittedName>
</protein>
<feature type="transmembrane region" description="Helical" evidence="1">
    <location>
        <begin position="202"/>
        <end position="222"/>
    </location>
</feature>
<feature type="transmembrane region" description="Helical" evidence="1">
    <location>
        <begin position="7"/>
        <end position="32"/>
    </location>
</feature>
<feature type="transmembrane region" description="Helical" evidence="1">
    <location>
        <begin position="69"/>
        <end position="95"/>
    </location>
</feature>
<feature type="transmembrane region" description="Helical" evidence="1">
    <location>
        <begin position="169"/>
        <end position="190"/>
    </location>
</feature>
<keyword evidence="1" id="KW-0812">Transmembrane</keyword>
<name>A0ABV5KGS7_9BACL</name>
<evidence type="ECO:0000256" key="1">
    <source>
        <dbReference type="SAM" id="Phobius"/>
    </source>
</evidence>
<keyword evidence="1" id="KW-1133">Transmembrane helix</keyword>
<sequence length="261" mass="30120">MQKLESYLFDLIGMFFPGLVLWGSLIGSYSLLISWKAHQKMASFAQGDESVIQQLFDRAGDNGIFNKSLLWAGLVFAIVLCYLTGLFLSGLSHWLMGKWPFKRKLHLYFPEHDDLLDEVHRLMRSQLKVDVHQIKPRMGWRPYYRWASHLSSFRGWKPMLEHYVYRCNMYRSLTAVFLLLIVGSAVFQLMQMGCSYYVPVKMHWVTFAVLIAVSIVGLRISYSAFRDYHRLIGSESLMVLHTHFTSPEPAAVTPGAAAEER</sequence>
<reference evidence="2 3" key="1">
    <citation type="submission" date="2024-09" db="EMBL/GenBank/DDBJ databases">
        <authorList>
            <person name="Sun Q."/>
            <person name="Mori K."/>
        </authorList>
    </citation>
    <scope>NUCLEOTIDE SEQUENCE [LARGE SCALE GENOMIC DNA]</scope>
    <source>
        <strain evidence="2 3">TISTR 2452</strain>
    </source>
</reference>
<evidence type="ECO:0000313" key="2">
    <source>
        <dbReference type="EMBL" id="MFB9324429.1"/>
    </source>
</evidence>
<keyword evidence="1" id="KW-0472">Membrane</keyword>
<organism evidence="2 3">
    <name type="scientific">Paenibacillus aurantiacus</name>
    <dbReference type="NCBI Taxonomy" id="1936118"/>
    <lineage>
        <taxon>Bacteria</taxon>
        <taxon>Bacillati</taxon>
        <taxon>Bacillota</taxon>
        <taxon>Bacilli</taxon>
        <taxon>Bacillales</taxon>
        <taxon>Paenibacillaceae</taxon>
        <taxon>Paenibacillus</taxon>
    </lineage>
</organism>
<gene>
    <name evidence="2" type="ORF">ACFFSY_00545</name>
</gene>
<dbReference type="EMBL" id="JBHMDO010000002">
    <property type="protein sequence ID" value="MFB9324429.1"/>
    <property type="molecule type" value="Genomic_DNA"/>
</dbReference>
<accession>A0ABV5KGS7</accession>